<dbReference type="InterPro" id="IPR036412">
    <property type="entry name" value="HAD-like_sf"/>
</dbReference>
<dbReference type="EMBL" id="JBHUOP010000001">
    <property type="protein sequence ID" value="MFD2839626.1"/>
    <property type="molecule type" value="Genomic_DNA"/>
</dbReference>
<dbReference type="SUPFAM" id="SSF56784">
    <property type="entry name" value="HAD-like"/>
    <property type="match status" value="1"/>
</dbReference>
<sequence>MLNSSDPTPYCVTQPDGFGLLLDVDGPISSPITRTVSQPGLLEALVTLANSGVPIAFNTGRGDDFLVREVSGPLYAAGMHEDALVWGIGEKGGTWFRFGSPEQLVVDENLIVPDDVRQKMQHLAEGEFSDLVFFDDSKRTMVSLEQRLDITNDDFIARRAPLDGAVAQIVLDAGFDISWHGNISAELKALETDPAVNGNRTNYRIDSSVLATDVEHSRTGKDIGARRFIDLLLEQGITPPQRWFTMGDSRSDYKMTDWLFVHGFTASHVDVRPSEQLPQTDYPVLTHPSLIFDEAGEFFLSAWAGQVA</sequence>
<comment type="caution">
    <text evidence="1">The sequence shown here is derived from an EMBL/GenBank/DDBJ whole genome shotgun (WGS) entry which is preliminary data.</text>
</comment>
<evidence type="ECO:0000313" key="1">
    <source>
        <dbReference type="EMBL" id="MFD2839626.1"/>
    </source>
</evidence>
<evidence type="ECO:0000313" key="2">
    <source>
        <dbReference type="Proteomes" id="UP001597391"/>
    </source>
</evidence>
<protein>
    <submittedName>
        <fullName evidence="1">Uncharacterized protein</fullName>
    </submittedName>
</protein>
<proteinExistence type="predicted"/>
<keyword evidence="2" id="KW-1185">Reference proteome</keyword>
<name>A0ABW5XBF1_9MICO</name>
<accession>A0ABW5XBF1</accession>
<dbReference type="Proteomes" id="UP001597391">
    <property type="component" value="Unassembled WGS sequence"/>
</dbReference>
<organism evidence="1 2">
    <name type="scientific">Populibacterium corticicola</name>
    <dbReference type="NCBI Taxonomy" id="1812826"/>
    <lineage>
        <taxon>Bacteria</taxon>
        <taxon>Bacillati</taxon>
        <taxon>Actinomycetota</taxon>
        <taxon>Actinomycetes</taxon>
        <taxon>Micrococcales</taxon>
        <taxon>Jonesiaceae</taxon>
        <taxon>Populibacterium</taxon>
    </lineage>
</organism>
<gene>
    <name evidence="1" type="ORF">ACFSYH_03475</name>
</gene>
<reference evidence="2" key="1">
    <citation type="journal article" date="2019" name="Int. J. Syst. Evol. Microbiol.">
        <title>The Global Catalogue of Microorganisms (GCM) 10K type strain sequencing project: providing services to taxonomists for standard genome sequencing and annotation.</title>
        <authorList>
            <consortium name="The Broad Institute Genomics Platform"/>
            <consortium name="The Broad Institute Genome Sequencing Center for Infectious Disease"/>
            <person name="Wu L."/>
            <person name="Ma J."/>
        </authorList>
    </citation>
    <scope>NUCLEOTIDE SEQUENCE [LARGE SCALE GENOMIC DNA]</scope>
    <source>
        <strain evidence="2">KCTC 33576</strain>
    </source>
</reference>
<dbReference type="RefSeq" id="WP_377465120.1">
    <property type="nucleotide sequence ID" value="NZ_JBHUOP010000001.1"/>
</dbReference>